<gene>
    <name evidence="3" type="ORF">CKU37_02820</name>
    <name evidence="1" type="ORF">DL07_00440</name>
    <name evidence="4" type="ORF">FBF48_08040</name>
    <name evidence="2" type="ORF">PNU26_05350</name>
</gene>
<evidence type="ECO:0008006" key="8">
    <source>
        <dbReference type="Google" id="ProtNLM"/>
    </source>
</evidence>
<dbReference type="Proteomes" id="UP001210204">
    <property type="component" value="Unassembled WGS sequence"/>
</dbReference>
<comment type="caution">
    <text evidence="1">The sequence shown here is derived from an EMBL/GenBank/DDBJ whole genome shotgun (WGS) entry which is preliminary data.</text>
</comment>
<evidence type="ECO:0000313" key="4">
    <source>
        <dbReference type="EMBL" id="TNF66955.1"/>
    </source>
</evidence>
<evidence type="ECO:0000313" key="6">
    <source>
        <dbReference type="Proteomes" id="UP000248776"/>
    </source>
</evidence>
<reference evidence="2" key="4">
    <citation type="submission" date="2023-01" db="EMBL/GenBank/DDBJ databases">
        <title>Human gut microbiome strain richness.</title>
        <authorList>
            <person name="Chen-Liaw A."/>
        </authorList>
    </citation>
    <scope>NUCLEOTIDE SEQUENCE</scope>
    <source>
        <strain evidence="2">1001095st1_G4_1001095IJ_161003</strain>
    </source>
</reference>
<sequence>MHRQRRQFPLIPDGESCLQEPVSMRLYENEDLITNIRGPYQDKDYNDLLPNYDFLSAKPSNRKQASKRVETQEAGMTYAEEAREKAKRDVREKRQKFLRQEVQQTKHTNSRQLTAKPKVEAKPSFEATVEPAAVTTDKGPVTASILGAPVSAIKRTLAPNGKHSKIHHLANRLQQDSYILAEVAPTYQQPSNPSRKNVKKNSYDFLKRSQVYNYPERQTYREHRVAQELNLTHLEDAN</sequence>
<accession>A0A074IYS7</accession>
<evidence type="ECO:0000313" key="2">
    <source>
        <dbReference type="EMBL" id="MDB8613823.1"/>
    </source>
</evidence>
<reference evidence="4 7" key="3">
    <citation type="submission" date="2019-06" db="EMBL/GenBank/DDBJ databases">
        <title>Genome Announcement To Ensure Probiotic Safety of Streptococcus salivarius UBSS01.</title>
        <authorList>
            <person name="Sulthana A."/>
            <person name="Lakshmi S.G."/>
            <person name="Madempudi R.S."/>
        </authorList>
    </citation>
    <scope>NUCLEOTIDE SEQUENCE [LARGE SCALE GENOMIC DNA]</scope>
    <source>
        <strain evidence="4 7">UBSS01</strain>
    </source>
</reference>
<dbReference type="KEGG" id="ssah:HSISS4_00189"/>
<dbReference type="EMBL" id="NSIW01000004">
    <property type="protein sequence ID" value="PZD56945.1"/>
    <property type="molecule type" value="Genomic_DNA"/>
</dbReference>
<name>A0A074IYS7_STRSL</name>
<evidence type="ECO:0000313" key="3">
    <source>
        <dbReference type="EMBL" id="PZD56945.1"/>
    </source>
</evidence>
<protein>
    <recommendedName>
        <fullName evidence="8">Cystathionine gamma-synthase</fullName>
    </recommendedName>
</protein>
<evidence type="ECO:0000313" key="7">
    <source>
        <dbReference type="Proteomes" id="UP000308186"/>
    </source>
</evidence>
<dbReference type="EMBL" id="VDCW01000008">
    <property type="protein sequence ID" value="TNF66955.1"/>
    <property type="molecule type" value="Genomic_DNA"/>
</dbReference>
<dbReference type="RefSeq" id="WP_002886515.1">
    <property type="nucleotide sequence ID" value="NZ_CABIZY010000007.1"/>
</dbReference>
<organism evidence="1 5">
    <name type="scientific">Streptococcus salivarius</name>
    <dbReference type="NCBI Taxonomy" id="1304"/>
    <lineage>
        <taxon>Bacteria</taxon>
        <taxon>Bacillati</taxon>
        <taxon>Bacillota</taxon>
        <taxon>Bacilli</taxon>
        <taxon>Lactobacillales</taxon>
        <taxon>Streptococcaceae</taxon>
        <taxon>Streptococcus</taxon>
    </lineage>
</organism>
<dbReference type="Proteomes" id="UP000308186">
    <property type="component" value="Unassembled WGS sequence"/>
</dbReference>
<dbReference type="Proteomes" id="UP000027855">
    <property type="component" value="Unassembled WGS sequence"/>
</dbReference>
<dbReference type="EMBL" id="JJMT01000001">
    <property type="protein sequence ID" value="KEO46883.1"/>
    <property type="molecule type" value="Genomic_DNA"/>
</dbReference>
<proteinExistence type="predicted"/>
<dbReference type="EMBL" id="JAQMJT010000004">
    <property type="protein sequence ID" value="MDB8613823.1"/>
    <property type="molecule type" value="Genomic_DNA"/>
</dbReference>
<dbReference type="Proteomes" id="UP000248776">
    <property type="component" value="Unassembled WGS sequence"/>
</dbReference>
<evidence type="ECO:0000313" key="5">
    <source>
        <dbReference type="Proteomes" id="UP000027855"/>
    </source>
</evidence>
<evidence type="ECO:0000313" key="1">
    <source>
        <dbReference type="EMBL" id="KEO46883.1"/>
    </source>
</evidence>
<reference evidence="1 5" key="1">
    <citation type="submission" date="2014-04" db="EMBL/GenBank/DDBJ databases">
        <title>Variable characteristics of bacteriocin-producing Streptococcus salivarius strains isolated from Malaysian subjects.</title>
        <authorList>
            <person name="Philip K."/>
            <person name="Barbour A."/>
        </authorList>
    </citation>
    <scope>NUCLEOTIDE SEQUENCE [LARGE SCALE GENOMIC DNA]</scope>
    <source>
        <strain evidence="1 5">NU10</strain>
    </source>
</reference>
<reference evidence="3 6" key="2">
    <citation type="submission" date="2017-08" db="EMBL/GenBank/DDBJ databases">
        <title>Streptococcus salivarius strain HS0302 Genome.</title>
        <authorList>
            <person name="Smith J."/>
            <person name="Deng P."/>
            <person name="Geng M."/>
        </authorList>
    </citation>
    <scope>NUCLEOTIDE SEQUENCE [LARGE SCALE GENOMIC DNA]</scope>
    <source>
        <strain evidence="3 6">HS0302</strain>
    </source>
</reference>
<dbReference type="AlphaFoldDB" id="A0A074IYS7"/>